<dbReference type="GO" id="GO:0003887">
    <property type="term" value="F:DNA-directed DNA polymerase activity"/>
    <property type="evidence" value="ECO:0007669"/>
    <property type="project" value="UniProtKB-KW"/>
</dbReference>
<evidence type="ECO:0000313" key="11">
    <source>
        <dbReference type="Proteomes" id="UP001381693"/>
    </source>
</evidence>
<evidence type="ECO:0000259" key="9">
    <source>
        <dbReference type="Pfam" id="PF03104"/>
    </source>
</evidence>
<dbReference type="InterPro" id="IPR006133">
    <property type="entry name" value="DNA-dir_DNA_pol_B_exonuc"/>
</dbReference>
<sequence length="610" mass="70336">MKLYETGISPVLQFQSFIDSSIFMEKFMIDCKKGYKDDLYICTNVENIKKVPCDNIVLTNMFFDIETYCTPSSTEIIQISLRFVQGEKVMNIVLSTKCKSERLEDTFDGIKEKFILLSCKTEADLLKTFYKYVIKYEPVFMIGYNIYSFDVKQIYDRTVACGLKSFELHGNIYTISNDAQNFIDDVYSISFLKKHNMYGNSDYSMFINKSISIDIFKFIKDNFNLSCYKLDFVSNYFLGNLKKVDMSYDDIQWNYKKGTKIKDMAWYCLVDSILVHKLYEKLYIFLSLKSTCNITYTDTSSLLMGGMSVKIFNMIYIFLSKQDVILNYEENAEQSDYFSIAGGHVIDPLVGYYNNVICLDFDSLYPSIILAYNLCPSTHLTFSEASRRPEYSYTTITNGADSYYFLKTDVQKGYLPILVAKLLNDRKSTKSLMAKATGIDRIVLDKKQTAIKLMANSVYGVMASSITQKSIGFEPVATCITAIGRQSVIKARDYLNNYLEEGSKGKVFYGDTDSCYITLYGEDITVDKCKEMGHLLEKRINEDGIFISPMYLSLEEDVHRHFILLAKKRYIYTSIKSDGVKSKVEVHIEPLSYLRLIENVYITNVRIQKM</sequence>
<evidence type="ECO:0000256" key="4">
    <source>
        <dbReference type="ARBA" id="ARBA00022932"/>
    </source>
</evidence>
<dbReference type="Pfam" id="PF03104">
    <property type="entry name" value="DNA_pol_B_exo1"/>
    <property type="match status" value="1"/>
</dbReference>
<dbReference type="Gene3D" id="3.90.1600.10">
    <property type="entry name" value="Palm domain of DNA polymerase"/>
    <property type="match status" value="1"/>
</dbReference>
<dbReference type="InterPro" id="IPR023211">
    <property type="entry name" value="DNA_pol_palm_dom_sf"/>
</dbReference>
<feature type="domain" description="DNA-directed DNA polymerase family B exonuclease" evidence="9">
    <location>
        <begin position="46"/>
        <end position="232"/>
    </location>
</feature>
<dbReference type="PANTHER" id="PTHR10322">
    <property type="entry name" value="DNA POLYMERASE CATALYTIC SUBUNIT"/>
    <property type="match status" value="1"/>
</dbReference>
<gene>
    <name evidence="10" type="ORF">SK128_009362</name>
</gene>
<feature type="domain" description="DNA-directed DNA polymerase family B multifunctional" evidence="8">
    <location>
        <begin position="299"/>
        <end position="584"/>
    </location>
</feature>
<reference evidence="10 11" key="1">
    <citation type="submission" date="2023-11" db="EMBL/GenBank/DDBJ databases">
        <title>Halocaridina rubra genome assembly.</title>
        <authorList>
            <person name="Smith C."/>
        </authorList>
    </citation>
    <scope>NUCLEOTIDE SEQUENCE [LARGE SCALE GENOMIC DNA]</scope>
    <source>
        <strain evidence="10">EP-1</strain>
        <tissue evidence="10">Whole</tissue>
    </source>
</reference>
<dbReference type="InterPro" id="IPR012337">
    <property type="entry name" value="RNaseH-like_sf"/>
</dbReference>
<evidence type="ECO:0000313" key="10">
    <source>
        <dbReference type="EMBL" id="KAK7065864.1"/>
    </source>
</evidence>
<dbReference type="InterPro" id="IPR006172">
    <property type="entry name" value="DNA-dir_DNA_pol_B"/>
</dbReference>
<evidence type="ECO:0000259" key="8">
    <source>
        <dbReference type="Pfam" id="PF00136"/>
    </source>
</evidence>
<dbReference type="SUPFAM" id="SSF53098">
    <property type="entry name" value="Ribonuclease H-like"/>
    <property type="match status" value="1"/>
</dbReference>
<dbReference type="GO" id="GO:0042575">
    <property type="term" value="C:DNA polymerase complex"/>
    <property type="evidence" value="ECO:0007669"/>
    <property type="project" value="UniProtKB-ARBA"/>
</dbReference>
<organism evidence="10 11">
    <name type="scientific">Halocaridina rubra</name>
    <name type="common">Hawaiian red shrimp</name>
    <dbReference type="NCBI Taxonomy" id="373956"/>
    <lineage>
        <taxon>Eukaryota</taxon>
        <taxon>Metazoa</taxon>
        <taxon>Ecdysozoa</taxon>
        <taxon>Arthropoda</taxon>
        <taxon>Crustacea</taxon>
        <taxon>Multicrustacea</taxon>
        <taxon>Malacostraca</taxon>
        <taxon>Eumalacostraca</taxon>
        <taxon>Eucarida</taxon>
        <taxon>Decapoda</taxon>
        <taxon>Pleocyemata</taxon>
        <taxon>Caridea</taxon>
        <taxon>Atyoidea</taxon>
        <taxon>Atyidae</taxon>
        <taxon>Halocaridina</taxon>
    </lineage>
</organism>
<keyword evidence="4 7" id="KW-0239">DNA-directed DNA polymerase</keyword>
<dbReference type="PROSITE" id="PS00116">
    <property type="entry name" value="DNA_POLYMERASE_B"/>
    <property type="match status" value="1"/>
</dbReference>
<evidence type="ECO:0000256" key="3">
    <source>
        <dbReference type="ARBA" id="ARBA00022695"/>
    </source>
</evidence>
<dbReference type="GO" id="GO:0000166">
    <property type="term" value="F:nucleotide binding"/>
    <property type="evidence" value="ECO:0007669"/>
    <property type="project" value="InterPro"/>
</dbReference>
<name>A0AAN8WR28_HALRR</name>
<proteinExistence type="inferred from homology"/>
<dbReference type="SMART" id="SM00486">
    <property type="entry name" value="POLBc"/>
    <property type="match status" value="1"/>
</dbReference>
<keyword evidence="3 7" id="KW-0548">Nucleotidyltransferase</keyword>
<dbReference type="Proteomes" id="UP001381693">
    <property type="component" value="Unassembled WGS sequence"/>
</dbReference>
<dbReference type="InterPro" id="IPR006134">
    <property type="entry name" value="DNA-dir_DNA_pol_B_multi_dom"/>
</dbReference>
<accession>A0AAN8WR28</accession>
<evidence type="ECO:0000256" key="7">
    <source>
        <dbReference type="RuleBase" id="RU000442"/>
    </source>
</evidence>
<protein>
    <recommendedName>
        <fullName evidence="7">DNA polymerase</fullName>
        <ecNumber evidence="7">2.7.7.7</ecNumber>
    </recommendedName>
</protein>
<keyword evidence="7" id="KW-0235">DNA replication</keyword>
<dbReference type="PANTHER" id="PTHR10322:SF23">
    <property type="entry name" value="DNA POLYMERASE DELTA CATALYTIC SUBUNIT"/>
    <property type="match status" value="1"/>
</dbReference>
<dbReference type="PRINTS" id="PR00106">
    <property type="entry name" value="DNAPOLB"/>
</dbReference>
<dbReference type="EMBL" id="JAXCGZ010019720">
    <property type="protein sequence ID" value="KAK7065864.1"/>
    <property type="molecule type" value="Genomic_DNA"/>
</dbReference>
<dbReference type="GO" id="GO:0006261">
    <property type="term" value="P:DNA-templated DNA replication"/>
    <property type="evidence" value="ECO:0007669"/>
    <property type="project" value="TreeGrafter"/>
</dbReference>
<comment type="catalytic activity">
    <reaction evidence="6 7">
        <text>DNA(n) + a 2'-deoxyribonucleoside 5'-triphosphate = DNA(n+1) + diphosphate</text>
        <dbReference type="Rhea" id="RHEA:22508"/>
        <dbReference type="Rhea" id="RHEA-COMP:17339"/>
        <dbReference type="Rhea" id="RHEA-COMP:17340"/>
        <dbReference type="ChEBI" id="CHEBI:33019"/>
        <dbReference type="ChEBI" id="CHEBI:61560"/>
        <dbReference type="ChEBI" id="CHEBI:173112"/>
        <dbReference type="EC" id="2.7.7.7"/>
    </reaction>
</comment>
<comment type="caution">
    <text evidence="10">The sequence shown here is derived from an EMBL/GenBank/DDBJ whole genome shotgun (WGS) entry which is preliminary data.</text>
</comment>
<dbReference type="InterPro" id="IPR050240">
    <property type="entry name" value="DNA_pol_type-B"/>
</dbReference>
<dbReference type="InterPro" id="IPR017964">
    <property type="entry name" value="DNA-dir_DNA_pol_B_CS"/>
</dbReference>
<dbReference type="GO" id="GO:0003677">
    <property type="term" value="F:DNA binding"/>
    <property type="evidence" value="ECO:0007669"/>
    <property type="project" value="UniProtKB-KW"/>
</dbReference>
<dbReference type="Gene3D" id="1.10.287.690">
    <property type="entry name" value="Helix hairpin bin"/>
    <property type="match status" value="1"/>
</dbReference>
<dbReference type="InterPro" id="IPR043502">
    <property type="entry name" value="DNA/RNA_pol_sf"/>
</dbReference>
<dbReference type="Gene3D" id="3.30.420.10">
    <property type="entry name" value="Ribonuclease H-like superfamily/Ribonuclease H"/>
    <property type="match status" value="1"/>
</dbReference>
<dbReference type="AlphaFoldDB" id="A0AAN8WR28"/>
<keyword evidence="2 7" id="KW-0808">Transferase</keyword>
<evidence type="ECO:0000256" key="2">
    <source>
        <dbReference type="ARBA" id="ARBA00022679"/>
    </source>
</evidence>
<evidence type="ECO:0000256" key="1">
    <source>
        <dbReference type="ARBA" id="ARBA00005755"/>
    </source>
</evidence>
<keyword evidence="11" id="KW-1185">Reference proteome</keyword>
<dbReference type="EC" id="2.7.7.7" evidence="7"/>
<dbReference type="Pfam" id="PF00136">
    <property type="entry name" value="DNA_pol_B"/>
    <property type="match status" value="1"/>
</dbReference>
<comment type="similarity">
    <text evidence="1 7">Belongs to the DNA polymerase type-B family.</text>
</comment>
<dbReference type="InterPro" id="IPR036397">
    <property type="entry name" value="RNaseH_sf"/>
</dbReference>
<dbReference type="SUPFAM" id="SSF56672">
    <property type="entry name" value="DNA/RNA polymerases"/>
    <property type="match status" value="1"/>
</dbReference>
<keyword evidence="5 7" id="KW-0238">DNA-binding</keyword>
<evidence type="ECO:0000256" key="6">
    <source>
        <dbReference type="ARBA" id="ARBA00049244"/>
    </source>
</evidence>
<evidence type="ECO:0000256" key="5">
    <source>
        <dbReference type="ARBA" id="ARBA00023125"/>
    </source>
</evidence>